<comment type="caution">
    <text evidence="1">The sequence shown here is derived from an EMBL/GenBank/DDBJ whole genome shotgun (WGS) entry which is preliminary data.</text>
</comment>
<dbReference type="EMBL" id="JANBQB010001725">
    <property type="protein sequence ID" value="KAJ1970546.1"/>
    <property type="molecule type" value="Genomic_DNA"/>
</dbReference>
<keyword evidence="2" id="KW-1185">Reference proteome</keyword>
<gene>
    <name evidence="1" type="ORF">H4R34_006027</name>
</gene>
<dbReference type="Proteomes" id="UP001151582">
    <property type="component" value="Unassembled WGS sequence"/>
</dbReference>
<name>A0A9W8AX01_9FUNG</name>
<feature type="non-terminal residue" evidence="1">
    <location>
        <position position="55"/>
    </location>
</feature>
<protein>
    <submittedName>
        <fullName evidence="1">Uncharacterized protein</fullName>
    </submittedName>
</protein>
<evidence type="ECO:0000313" key="1">
    <source>
        <dbReference type="EMBL" id="KAJ1970546.1"/>
    </source>
</evidence>
<proteinExistence type="predicted"/>
<organism evidence="1 2">
    <name type="scientific">Dimargaris verticillata</name>
    <dbReference type="NCBI Taxonomy" id="2761393"/>
    <lineage>
        <taxon>Eukaryota</taxon>
        <taxon>Fungi</taxon>
        <taxon>Fungi incertae sedis</taxon>
        <taxon>Zoopagomycota</taxon>
        <taxon>Kickxellomycotina</taxon>
        <taxon>Dimargaritomycetes</taxon>
        <taxon>Dimargaritales</taxon>
        <taxon>Dimargaritaceae</taxon>
        <taxon>Dimargaris</taxon>
    </lineage>
</organism>
<accession>A0A9W8AX01</accession>
<dbReference type="AlphaFoldDB" id="A0A9W8AX01"/>
<sequence length="55" mass="6353">MVCLIRKADRGHSLEDADYMYHQVYHGKTDPHHASSEVQCPELLQQYDLKHTVGT</sequence>
<reference evidence="1" key="1">
    <citation type="submission" date="2022-07" db="EMBL/GenBank/DDBJ databases">
        <title>Phylogenomic reconstructions and comparative analyses of Kickxellomycotina fungi.</title>
        <authorList>
            <person name="Reynolds N.K."/>
            <person name="Stajich J.E."/>
            <person name="Barry K."/>
            <person name="Grigoriev I.V."/>
            <person name="Crous P."/>
            <person name="Smith M.E."/>
        </authorList>
    </citation>
    <scope>NUCLEOTIDE SEQUENCE</scope>
    <source>
        <strain evidence="1">RSA 567</strain>
    </source>
</reference>
<evidence type="ECO:0000313" key="2">
    <source>
        <dbReference type="Proteomes" id="UP001151582"/>
    </source>
</evidence>